<dbReference type="EMBL" id="BBSC01000004">
    <property type="protein sequence ID" value="GAM75494.1"/>
    <property type="molecule type" value="Genomic_DNA"/>
</dbReference>
<sequence length="307" mass="34893">MWLDILITVLLVSLAGLAMLPRWLSHENRYLSEVLKASPDIQTIRLRHGDTHYHLKGENHNPIVVLVHGFSVPSFAWEANQEALIENGFQVLSFDLYGRGFSARPSVKYSQTLFVEQLNDLLQALNIYKPVHLVGLSMGGAVVSFFNKTYPDKVASTCLLAPFSKPIPIGPLKLPVLGRYLAYVFYIPSMLKNQIKDFVKPEMLDFWQGRYEEQMSIKGFRNAIFSSANYAIQEDPQPAFHSFSGKPCLLLWGREDELFPLEESKLVRESLGDSHEFQIIDEAGHGLQFEQADMVNHALIEFLKKHS</sequence>
<dbReference type="PRINTS" id="PR00412">
    <property type="entry name" value="EPOXHYDRLASE"/>
</dbReference>
<dbReference type="STRING" id="1481914.JCM19241_3406"/>
<evidence type="ECO:0000259" key="1">
    <source>
        <dbReference type="Pfam" id="PF12697"/>
    </source>
</evidence>
<accession>A0A0B8QM57</accession>
<dbReference type="GO" id="GO:0016787">
    <property type="term" value="F:hydrolase activity"/>
    <property type="evidence" value="ECO:0007669"/>
    <property type="project" value="UniProtKB-KW"/>
</dbReference>
<reference evidence="2 3" key="2">
    <citation type="submission" date="2015-01" db="EMBL/GenBank/DDBJ databases">
        <authorList>
            <consortium name="NBRP consortium"/>
            <person name="Sawabe T."/>
            <person name="Meirelles P."/>
            <person name="Feng G."/>
            <person name="Sayaka M."/>
            <person name="Hattori M."/>
            <person name="Ohkuma M."/>
        </authorList>
    </citation>
    <scope>NUCLEOTIDE SEQUENCE [LARGE SCALE GENOMIC DNA]</scope>
    <source>
        <strain evidence="3">JCM 19241</strain>
    </source>
</reference>
<dbReference type="PANTHER" id="PTHR46438">
    <property type="entry name" value="ALPHA/BETA-HYDROLASES SUPERFAMILY PROTEIN"/>
    <property type="match status" value="1"/>
</dbReference>
<protein>
    <submittedName>
        <fullName evidence="2">Alpha/beta hydrolase fold</fullName>
    </submittedName>
</protein>
<dbReference type="Gene3D" id="3.40.50.1820">
    <property type="entry name" value="alpha/beta hydrolase"/>
    <property type="match status" value="1"/>
</dbReference>
<reference evidence="2 3" key="1">
    <citation type="submission" date="2015-01" db="EMBL/GenBank/DDBJ databases">
        <title>Vibrio sp. C94 JCM 19241 whole genome shotgun sequence.</title>
        <authorList>
            <person name="Sawabe T."/>
            <person name="Meirelles P."/>
            <person name="Feng G."/>
            <person name="Sayaka M."/>
            <person name="Hattori M."/>
            <person name="Ohkuma M."/>
        </authorList>
    </citation>
    <scope>NUCLEOTIDE SEQUENCE [LARGE SCALE GENOMIC DNA]</scope>
    <source>
        <strain evidence="3">JCM 19241</strain>
    </source>
</reference>
<name>A0A0B8QM57_9VIBR</name>
<dbReference type="AlphaFoldDB" id="A0A0B8QM57"/>
<dbReference type="InterPro" id="IPR029058">
    <property type="entry name" value="AB_hydrolase_fold"/>
</dbReference>
<evidence type="ECO:0000313" key="2">
    <source>
        <dbReference type="EMBL" id="GAM75494.1"/>
    </source>
</evidence>
<dbReference type="PRINTS" id="PR00111">
    <property type="entry name" value="ABHYDROLASE"/>
</dbReference>
<evidence type="ECO:0000313" key="3">
    <source>
        <dbReference type="Proteomes" id="UP000031666"/>
    </source>
</evidence>
<dbReference type="InterPro" id="IPR000639">
    <property type="entry name" value="Epox_hydrolase-like"/>
</dbReference>
<keyword evidence="2" id="KW-0378">Hydrolase</keyword>
<comment type="caution">
    <text evidence="2">The sequence shown here is derived from an EMBL/GenBank/DDBJ whole genome shotgun (WGS) entry which is preliminary data.</text>
</comment>
<gene>
    <name evidence="2" type="ORF">JCM19241_3406</name>
</gene>
<proteinExistence type="predicted"/>
<dbReference type="InterPro" id="IPR000073">
    <property type="entry name" value="AB_hydrolase_1"/>
</dbReference>
<organism evidence="2 3">
    <name type="scientific">Vibrio ishigakensis</name>
    <dbReference type="NCBI Taxonomy" id="1481914"/>
    <lineage>
        <taxon>Bacteria</taxon>
        <taxon>Pseudomonadati</taxon>
        <taxon>Pseudomonadota</taxon>
        <taxon>Gammaproteobacteria</taxon>
        <taxon>Vibrionales</taxon>
        <taxon>Vibrionaceae</taxon>
        <taxon>Vibrio</taxon>
    </lineage>
</organism>
<dbReference type="Proteomes" id="UP000031666">
    <property type="component" value="Unassembled WGS sequence"/>
</dbReference>
<dbReference type="SUPFAM" id="SSF53474">
    <property type="entry name" value="alpha/beta-Hydrolases"/>
    <property type="match status" value="1"/>
</dbReference>
<dbReference type="Pfam" id="PF12697">
    <property type="entry name" value="Abhydrolase_6"/>
    <property type="match status" value="1"/>
</dbReference>
<feature type="domain" description="AB hydrolase-1" evidence="1">
    <location>
        <begin position="64"/>
        <end position="296"/>
    </location>
</feature>